<sequence length="91" mass="9939">MPILRGMGLWTMVQKNFTERCTVGHLHVALLDQSPARRIESIKIPDVAAPEAAAPLVEWAENIAMSIPASDKYSFIHLATVLPDTNPTGCI</sequence>
<protein>
    <submittedName>
        <fullName evidence="1">Uncharacterized protein</fullName>
    </submittedName>
</protein>
<gene>
    <name evidence="1" type="ORF">OUZ56_006032</name>
</gene>
<accession>A0ABQ9YUF7</accession>
<reference evidence="1 2" key="1">
    <citation type="journal article" date="2023" name="Nucleic Acids Res.">
        <title>The hologenome of Daphnia magna reveals possible DNA methylation and microbiome-mediated evolution of the host genome.</title>
        <authorList>
            <person name="Chaturvedi A."/>
            <person name="Li X."/>
            <person name="Dhandapani V."/>
            <person name="Marshall H."/>
            <person name="Kissane S."/>
            <person name="Cuenca-Cambronero M."/>
            <person name="Asole G."/>
            <person name="Calvet F."/>
            <person name="Ruiz-Romero M."/>
            <person name="Marangio P."/>
            <person name="Guigo R."/>
            <person name="Rago D."/>
            <person name="Mirbahai L."/>
            <person name="Eastwood N."/>
            <person name="Colbourne J.K."/>
            <person name="Zhou J."/>
            <person name="Mallon E."/>
            <person name="Orsini L."/>
        </authorList>
    </citation>
    <scope>NUCLEOTIDE SEQUENCE [LARGE SCALE GENOMIC DNA]</scope>
    <source>
        <strain evidence="1">LRV0_1</strain>
    </source>
</reference>
<dbReference type="Proteomes" id="UP001234178">
    <property type="component" value="Unassembled WGS sequence"/>
</dbReference>
<evidence type="ECO:0000313" key="2">
    <source>
        <dbReference type="Proteomes" id="UP001234178"/>
    </source>
</evidence>
<comment type="caution">
    <text evidence="1">The sequence shown here is derived from an EMBL/GenBank/DDBJ whole genome shotgun (WGS) entry which is preliminary data.</text>
</comment>
<keyword evidence="2" id="KW-1185">Reference proteome</keyword>
<proteinExistence type="predicted"/>
<dbReference type="EMBL" id="JAOYFB010000001">
    <property type="protein sequence ID" value="KAK4004292.1"/>
    <property type="molecule type" value="Genomic_DNA"/>
</dbReference>
<evidence type="ECO:0000313" key="1">
    <source>
        <dbReference type="EMBL" id="KAK4004292.1"/>
    </source>
</evidence>
<name>A0ABQ9YUF7_9CRUS</name>
<organism evidence="1 2">
    <name type="scientific">Daphnia magna</name>
    <dbReference type="NCBI Taxonomy" id="35525"/>
    <lineage>
        <taxon>Eukaryota</taxon>
        <taxon>Metazoa</taxon>
        <taxon>Ecdysozoa</taxon>
        <taxon>Arthropoda</taxon>
        <taxon>Crustacea</taxon>
        <taxon>Branchiopoda</taxon>
        <taxon>Diplostraca</taxon>
        <taxon>Cladocera</taxon>
        <taxon>Anomopoda</taxon>
        <taxon>Daphniidae</taxon>
        <taxon>Daphnia</taxon>
    </lineage>
</organism>